<evidence type="ECO:0000313" key="1">
    <source>
        <dbReference type="EMBL" id="SOB74429.1"/>
    </source>
</evidence>
<sequence>MGLYQTATLFLFFLRALFLAKVYEYLFPVRRIGNVLQVQYYEGGVKRQIHLPCSHTSPSLMAYVVKDGENIDVSQPGNVPFLVSCADFDAEKLVVCDLEDDYIFKGGQIPSLHNRNVQGYVGSSGCRGVE</sequence>
<accession>A0A285PXT5</accession>
<dbReference type="Proteomes" id="UP000274850">
    <property type="component" value="Segment"/>
</dbReference>
<gene>
    <name evidence="1" type="ORF">BQ9231_00546</name>
</gene>
<evidence type="ECO:0000313" key="2">
    <source>
        <dbReference type="Proteomes" id="UP000274850"/>
    </source>
</evidence>
<protein>
    <submittedName>
        <fullName evidence="1">Uncharacterized protein</fullName>
    </submittedName>
</protein>
<dbReference type="EMBL" id="LT907979">
    <property type="protein sequence ID" value="SOB74429.1"/>
    <property type="molecule type" value="Genomic_DNA"/>
</dbReference>
<keyword evidence="2" id="KW-1185">Reference proteome</keyword>
<proteinExistence type="predicted"/>
<organism evidence="1">
    <name type="scientific">Cedratvirus lausannensis</name>
    <dbReference type="NCBI Taxonomy" id="2023205"/>
    <lineage>
        <taxon>Viruses</taxon>
        <taxon>Pithoviruses</taxon>
        <taxon>Orthocedratvirinae</taxon>
        <taxon>Alphacedratvirus</taxon>
        <taxon>Alphacedratvirus francolausannense</taxon>
    </lineage>
</organism>
<name>A0A285PXT5_9VIRU</name>
<reference evidence="1" key="1">
    <citation type="submission" date="2017-08" db="EMBL/GenBank/DDBJ databases">
        <authorList>
            <person name="de Groot N.N."/>
        </authorList>
    </citation>
    <scope>NUCLEOTIDE SEQUENCE</scope>
</reference>